<dbReference type="InterPro" id="IPR050490">
    <property type="entry name" value="Bact_solute-bd_prot1"/>
</dbReference>
<keyword evidence="2" id="KW-1185">Reference proteome</keyword>
<dbReference type="SUPFAM" id="SSF53850">
    <property type="entry name" value="Periplasmic binding protein-like II"/>
    <property type="match status" value="1"/>
</dbReference>
<evidence type="ECO:0000313" key="2">
    <source>
        <dbReference type="Proteomes" id="UP001596380"/>
    </source>
</evidence>
<dbReference type="Proteomes" id="UP001596380">
    <property type="component" value="Unassembled WGS sequence"/>
</dbReference>
<dbReference type="InterPro" id="IPR006059">
    <property type="entry name" value="SBP"/>
</dbReference>
<dbReference type="PANTHER" id="PTHR43649:SF12">
    <property type="entry name" value="DIACETYLCHITOBIOSE BINDING PROTEIN DASA"/>
    <property type="match status" value="1"/>
</dbReference>
<organism evidence="1 2">
    <name type="scientific">Actinomadura yumaensis</name>
    <dbReference type="NCBI Taxonomy" id="111807"/>
    <lineage>
        <taxon>Bacteria</taxon>
        <taxon>Bacillati</taxon>
        <taxon>Actinomycetota</taxon>
        <taxon>Actinomycetes</taxon>
        <taxon>Streptosporangiales</taxon>
        <taxon>Thermomonosporaceae</taxon>
        <taxon>Actinomadura</taxon>
    </lineage>
</organism>
<dbReference type="RefSeq" id="WP_378063916.1">
    <property type="nucleotide sequence ID" value="NZ_JBHSXS010000035.1"/>
</dbReference>
<dbReference type="Gene3D" id="3.40.190.10">
    <property type="entry name" value="Periplasmic binding protein-like II"/>
    <property type="match status" value="2"/>
</dbReference>
<sequence>MTELRGMAWEHARGIGCLRAVSAAYTERFPGVTITWDSRSLAEFEDVPVAELAARYDLVAMDHPYVGQAHATSALIPLDRLLPASVLAAQGASSAGPSHASYTWAGGQWALAMDAAAQVSAYRPDLLDELGWNAPPRSWDAVAALMEEMAAGGRRALFPANPTHLMCSLLTLCAQEAGPDGWLGPDGLDRDVAVPALERLLRLLDLADPSSLDADPIGVLERMGAPGGDAGGGAGAAVAYAPIVFGYVNYARAEPGRRAVRFAGIPSPDGEPAGSLLGGVGLAVSARSRAPEEAARFAAHVVGAEVQRGEYVRAGGQPGNRAAWTDPDVDAVNGGFFSATLPTVDRAYVRPRDPAYPLVHRRAGEELHRLVRNGAGAAELAARASEVCAATYAERGR</sequence>
<evidence type="ECO:0000313" key="1">
    <source>
        <dbReference type="EMBL" id="MFC6885232.1"/>
    </source>
</evidence>
<proteinExistence type="predicted"/>
<dbReference type="PANTHER" id="PTHR43649">
    <property type="entry name" value="ARABINOSE-BINDING PROTEIN-RELATED"/>
    <property type="match status" value="1"/>
</dbReference>
<comment type="caution">
    <text evidence="1">The sequence shown here is derived from an EMBL/GenBank/DDBJ whole genome shotgun (WGS) entry which is preliminary data.</text>
</comment>
<dbReference type="Pfam" id="PF01547">
    <property type="entry name" value="SBP_bac_1"/>
    <property type="match status" value="1"/>
</dbReference>
<reference evidence="2" key="1">
    <citation type="journal article" date="2019" name="Int. J. Syst. Evol. Microbiol.">
        <title>The Global Catalogue of Microorganisms (GCM) 10K type strain sequencing project: providing services to taxonomists for standard genome sequencing and annotation.</title>
        <authorList>
            <consortium name="The Broad Institute Genomics Platform"/>
            <consortium name="The Broad Institute Genome Sequencing Center for Infectious Disease"/>
            <person name="Wu L."/>
            <person name="Ma J."/>
        </authorList>
    </citation>
    <scope>NUCLEOTIDE SEQUENCE [LARGE SCALE GENOMIC DNA]</scope>
    <source>
        <strain evidence="2">JCM 3369</strain>
    </source>
</reference>
<dbReference type="EMBL" id="JBHSXS010000035">
    <property type="protein sequence ID" value="MFC6885232.1"/>
    <property type="molecule type" value="Genomic_DNA"/>
</dbReference>
<protein>
    <submittedName>
        <fullName evidence="1">Extracellular solute-binding protein</fullName>
    </submittedName>
</protein>
<accession>A0ABW2CTW8</accession>
<gene>
    <name evidence="1" type="ORF">ACFQKB_36125</name>
</gene>
<name>A0ABW2CTW8_9ACTN</name>